<reference evidence="2 3" key="2">
    <citation type="journal article" date="2015" name="Genome Announc.">
        <title>Complete Genome Sequences of Mandrillus leucophaeus and Papio ursinus Cytomegaloviruses.</title>
        <authorList>
            <person name="Blewett E.L."/>
            <person name="Sherrod C.J."/>
            <person name="Texier J.R."/>
            <person name="Conrad T.M."/>
            <person name="Dittmer D.P."/>
        </authorList>
    </citation>
    <scope>NUCLEOTIDE SEQUENCE [LARGE SCALE GENOMIC DNA]</scope>
    <source>
        <strain evidence="2">OCOM6-2</strain>
    </source>
</reference>
<gene>
    <name evidence="2" type="primary">US3</name>
</gene>
<dbReference type="RefSeq" id="YP_010790325.1">
    <property type="nucleotide sequence ID" value="NC_075417.1"/>
</dbReference>
<proteinExistence type="predicted"/>
<evidence type="ECO:0000313" key="3">
    <source>
        <dbReference type="Proteomes" id="UP000114976"/>
    </source>
</evidence>
<sequence length="188" mass="21087">MKLAYALCGLLGILLTGLVQPTESAPYQKMWSSYRMVHSACYLKAGKLYGIFTVESDFSDMKSVFAKVYRKGLYGTLAVKNTHSTETTKTFTVEDLAHSTTHGLDLVIVGLYDVHHTFQCNLKTEIDLSPESALWYAEKIVLEDNYWLLAKIVFCLVVTTGLLTYLTLVVDFRIRLMGEVAVNNPSKV</sequence>
<dbReference type="KEGG" id="vg:80527779"/>
<feature type="transmembrane region" description="Helical" evidence="1">
    <location>
        <begin position="146"/>
        <end position="168"/>
    </location>
</feature>
<dbReference type="EMBL" id="KR297253">
    <property type="protein sequence ID" value="AKI29719.1"/>
    <property type="molecule type" value="Genomic_DNA"/>
</dbReference>
<accession>A0A0G2UHX5</accession>
<keyword evidence="1" id="KW-0472">Membrane</keyword>
<reference evidence="2 3" key="1">
    <citation type="journal article" date="2003" name="Arch. Virol.">
        <title>Isolation of cytomegalovirus and foamy virus from the drill monkey (Mandrillus leucophaeus) and prevalence of antibodies to these viruses amongst wild-born and captive-bred individuals.</title>
        <authorList>
            <person name="Blewett E.L."/>
            <person name="Lewis J."/>
            <person name="Gadsby E.L."/>
            <person name="Neubauer S.R."/>
            <person name="Eberle R."/>
        </authorList>
    </citation>
    <scope>NUCLEOTIDE SEQUENCE [LARGE SCALE GENOMIC DNA]</scope>
    <source>
        <strain evidence="2">OCOM6-2</strain>
    </source>
</reference>
<evidence type="ECO:0000256" key="1">
    <source>
        <dbReference type="SAM" id="Phobius"/>
    </source>
</evidence>
<keyword evidence="1" id="KW-1133">Transmembrane helix</keyword>
<keyword evidence="3" id="KW-1185">Reference proteome</keyword>
<dbReference type="Proteomes" id="UP000114976">
    <property type="component" value="Segment"/>
</dbReference>
<organism evidence="2 3">
    <name type="scientific">Mandrillus leucophaeus cytomegalovirus</name>
    <dbReference type="NCBI Taxonomy" id="1654930"/>
    <lineage>
        <taxon>Viruses</taxon>
        <taxon>Duplodnaviria</taxon>
        <taxon>Heunggongvirae</taxon>
        <taxon>Peploviricota</taxon>
        <taxon>Herviviricetes</taxon>
        <taxon>Herpesvirales</taxon>
        <taxon>Orthoherpesviridae</taxon>
        <taxon>Betaherpesvirinae</taxon>
        <taxon>Cytomegalovirus</taxon>
        <taxon>Cytomegalovirus mandrillinebeta1</taxon>
        <taxon>Mandrilline betaherpesvirus 1</taxon>
    </lineage>
</organism>
<keyword evidence="1" id="KW-0812">Transmembrane</keyword>
<evidence type="ECO:0000313" key="2">
    <source>
        <dbReference type="EMBL" id="AKI29719.1"/>
    </source>
</evidence>
<name>A0A0G2UHX5_9BETA</name>
<dbReference type="GeneID" id="80527779"/>
<protein>
    <submittedName>
        <fullName evidence="2">Membrane glycoprotein US3</fullName>
    </submittedName>
</protein>